<accession>A0A368MZ00</accession>
<dbReference type="PANTHER" id="PTHR10900">
    <property type="entry name" value="PERIOSTIN-RELATED"/>
    <property type="match status" value="1"/>
</dbReference>
<dbReference type="PANTHER" id="PTHR10900:SF77">
    <property type="entry name" value="FI19380P1"/>
    <property type="match status" value="1"/>
</dbReference>
<dbReference type="FunFam" id="2.30.180.10:FF:000032">
    <property type="entry name" value="Fasciclin domain-containing protein, putative"/>
    <property type="match status" value="1"/>
</dbReference>
<organism evidence="2 3">
    <name type="scientific">Chryseobacterium lacus</name>
    <dbReference type="NCBI Taxonomy" id="2058346"/>
    <lineage>
        <taxon>Bacteria</taxon>
        <taxon>Pseudomonadati</taxon>
        <taxon>Bacteroidota</taxon>
        <taxon>Flavobacteriia</taxon>
        <taxon>Flavobacteriales</taxon>
        <taxon>Weeksellaceae</taxon>
        <taxon>Chryseobacterium group</taxon>
        <taxon>Chryseobacterium</taxon>
    </lineage>
</organism>
<dbReference type="Proteomes" id="UP000252172">
    <property type="component" value="Unassembled WGS sequence"/>
</dbReference>
<dbReference type="Pfam" id="PF02469">
    <property type="entry name" value="Fasciclin"/>
    <property type="match status" value="1"/>
</dbReference>
<keyword evidence="3" id="KW-1185">Reference proteome</keyword>
<evidence type="ECO:0000313" key="2">
    <source>
        <dbReference type="EMBL" id="RCU43083.1"/>
    </source>
</evidence>
<proteinExistence type="predicted"/>
<sequence>MKKSFFILGLATLVLISCKKNETVATTSNAEVTETQTVGQEGVLDNESTPDIVKLAASNEDLSTLVKAVQSAGLATSLSNAGPFTVFAPVNAAFDKLPAGTVEDLLKPENNGKLNDILGHHTYVGVIKTDQFSDGQNLGMVDGKNITIKMVDGKPTVNGTVNIIASVPASNGIVHVVDGVILPE</sequence>
<dbReference type="SMART" id="SM00554">
    <property type="entry name" value="FAS1"/>
    <property type="match status" value="1"/>
</dbReference>
<dbReference type="SUPFAM" id="SSF82153">
    <property type="entry name" value="FAS1 domain"/>
    <property type="match status" value="1"/>
</dbReference>
<protein>
    <submittedName>
        <fullName evidence="2">Fasciclin domain-containing protein</fullName>
    </submittedName>
</protein>
<reference evidence="2 3" key="1">
    <citation type="submission" date="2018-07" db="EMBL/GenBank/DDBJ databases">
        <title>Chryseobacterium lacus sp. nov., isolated from lake water.</title>
        <authorList>
            <person name="Li C.-M."/>
        </authorList>
    </citation>
    <scope>NUCLEOTIDE SEQUENCE [LARGE SCALE GENOMIC DNA]</scope>
    <source>
        <strain evidence="2 3">YLOS41</strain>
    </source>
</reference>
<evidence type="ECO:0000313" key="3">
    <source>
        <dbReference type="Proteomes" id="UP000252172"/>
    </source>
</evidence>
<evidence type="ECO:0000259" key="1">
    <source>
        <dbReference type="PROSITE" id="PS50213"/>
    </source>
</evidence>
<dbReference type="Gene3D" id="2.30.180.10">
    <property type="entry name" value="FAS1 domain"/>
    <property type="match status" value="1"/>
</dbReference>
<gene>
    <name evidence="2" type="ORF">DQ356_06530</name>
</gene>
<name>A0A368MZ00_9FLAO</name>
<dbReference type="GO" id="GO:0005615">
    <property type="term" value="C:extracellular space"/>
    <property type="evidence" value="ECO:0007669"/>
    <property type="project" value="TreeGrafter"/>
</dbReference>
<dbReference type="EMBL" id="QPIE01000004">
    <property type="protein sequence ID" value="RCU43083.1"/>
    <property type="molecule type" value="Genomic_DNA"/>
</dbReference>
<dbReference type="AlphaFoldDB" id="A0A368MZ00"/>
<dbReference type="PROSITE" id="PS50213">
    <property type="entry name" value="FAS1"/>
    <property type="match status" value="1"/>
</dbReference>
<dbReference type="RefSeq" id="WP_114303670.1">
    <property type="nucleotide sequence ID" value="NZ_QPIE01000004.1"/>
</dbReference>
<feature type="domain" description="FAS1" evidence="1">
    <location>
        <begin position="49"/>
        <end position="181"/>
    </location>
</feature>
<dbReference type="InterPro" id="IPR036378">
    <property type="entry name" value="FAS1_dom_sf"/>
</dbReference>
<dbReference type="PROSITE" id="PS51257">
    <property type="entry name" value="PROKAR_LIPOPROTEIN"/>
    <property type="match status" value="1"/>
</dbReference>
<dbReference type="InterPro" id="IPR000782">
    <property type="entry name" value="FAS1_domain"/>
</dbReference>
<dbReference type="InterPro" id="IPR050904">
    <property type="entry name" value="Adhesion/Biosynth-related"/>
</dbReference>
<comment type="caution">
    <text evidence="2">The sequence shown here is derived from an EMBL/GenBank/DDBJ whole genome shotgun (WGS) entry which is preliminary data.</text>
</comment>
<dbReference type="OrthoDB" id="9800666at2"/>